<evidence type="ECO:0000256" key="5">
    <source>
        <dbReference type="ARBA" id="ARBA00022764"/>
    </source>
</evidence>
<dbReference type="InterPro" id="IPR050555">
    <property type="entry name" value="Bact_Solute-Bind_Prot2"/>
</dbReference>
<comment type="subcellular location">
    <subcellularLocation>
        <location evidence="1">Cell envelope</location>
    </subcellularLocation>
</comment>
<feature type="domain" description="Periplasmic binding protein" evidence="8">
    <location>
        <begin position="55"/>
        <end position="314"/>
    </location>
</feature>
<evidence type="ECO:0000259" key="8">
    <source>
        <dbReference type="Pfam" id="PF13407"/>
    </source>
</evidence>
<comment type="subunit">
    <text evidence="2">The complex is composed of two ATP-binding proteins (LsrA), two transmembrane proteins (LsrC and LsrD) and a solute-binding protein (LsrB).</text>
</comment>
<name>A0A6J4JDP0_9BACT</name>
<dbReference type="AlphaFoldDB" id="A0A6J4JDP0"/>
<dbReference type="GO" id="GO:0043190">
    <property type="term" value="C:ATP-binding cassette (ABC) transporter complex"/>
    <property type="evidence" value="ECO:0007669"/>
    <property type="project" value="InterPro"/>
</dbReference>
<feature type="signal peptide" evidence="7">
    <location>
        <begin position="1"/>
        <end position="21"/>
    </location>
</feature>
<comment type="function">
    <text evidence="6">Part of the ABC transporter complex LsrABCD involved in autoinducer 2 (AI-2) import. Binds AI-2 and delivers it to the LsrC and LsrD permeases.</text>
</comment>
<sequence>MRRIVAHPLSLVLLFSALAFGAAGCTEKPAAGPSGDGAAAGTPARTASSGEKVTVYLLPKKKGVAYFSSCADGARKAADELGNVELVYDGPTDGSPEKAAAMVEQWTLKKADVIAVAPNDPNVLAPAMQAARAKGTHVITWDADGVPDSRELFVNQATAEKIGYALVDTMAKDLGGENASGKVAIITATLTAANQNEWIKHMKERLKKYPKLELVTIKPSEEDQKLAFQVAQDLMKTYPDLKGIFGISSVAFPGAAEAVKQAGKSGKVLVTGLSTPNNMKTYVEDGTVKSVVLWNTQDLGYLTIRVAEALATGKLKTGATAFEAGRLGSKKIAGDNVLLGDILVFNKDNINNYNF</sequence>
<dbReference type="PROSITE" id="PS51257">
    <property type="entry name" value="PROKAR_LIPOPROTEIN"/>
    <property type="match status" value="1"/>
</dbReference>
<dbReference type="CDD" id="cd20003">
    <property type="entry name" value="PBP1_LsrB_Quorum_Sensing"/>
    <property type="match status" value="1"/>
</dbReference>
<proteinExistence type="predicted"/>
<evidence type="ECO:0000256" key="2">
    <source>
        <dbReference type="ARBA" id="ARBA00011262"/>
    </source>
</evidence>
<protein>
    <recommendedName>
        <fullName evidence="3">Autoinducer 2-binding protein LsrB</fullName>
    </recommendedName>
</protein>
<evidence type="ECO:0000256" key="1">
    <source>
        <dbReference type="ARBA" id="ARBA00004196"/>
    </source>
</evidence>
<evidence type="ECO:0000313" key="9">
    <source>
        <dbReference type="EMBL" id="CAA9273873.1"/>
    </source>
</evidence>
<dbReference type="InterPro" id="IPR030159">
    <property type="entry name" value="LsrB"/>
</dbReference>
<dbReference type="GO" id="GO:0030288">
    <property type="term" value="C:outer membrane-bounded periplasmic space"/>
    <property type="evidence" value="ECO:0007669"/>
    <property type="project" value="TreeGrafter"/>
</dbReference>
<dbReference type="PANTHER" id="PTHR30036">
    <property type="entry name" value="D-XYLOSE-BINDING PERIPLASMIC PROTEIN"/>
    <property type="match status" value="1"/>
</dbReference>
<dbReference type="Pfam" id="PF13407">
    <property type="entry name" value="Peripla_BP_4"/>
    <property type="match status" value="1"/>
</dbReference>
<dbReference type="SUPFAM" id="SSF53822">
    <property type="entry name" value="Periplasmic binding protein-like I"/>
    <property type="match status" value="1"/>
</dbReference>
<dbReference type="InterPro" id="IPR028082">
    <property type="entry name" value="Peripla_BP_I"/>
</dbReference>
<dbReference type="GO" id="GO:0030246">
    <property type="term" value="F:carbohydrate binding"/>
    <property type="evidence" value="ECO:0007669"/>
    <property type="project" value="TreeGrafter"/>
</dbReference>
<feature type="chain" id="PRO_5026960826" description="Autoinducer 2-binding protein LsrB" evidence="7">
    <location>
        <begin position="22"/>
        <end position="355"/>
    </location>
</feature>
<dbReference type="InterPro" id="IPR025997">
    <property type="entry name" value="SBP_2_dom"/>
</dbReference>
<evidence type="ECO:0000256" key="6">
    <source>
        <dbReference type="ARBA" id="ARBA00025060"/>
    </source>
</evidence>
<evidence type="ECO:0000256" key="3">
    <source>
        <dbReference type="ARBA" id="ARBA00014452"/>
    </source>
</evidence>
<dbReference type="EMBL" id="CADCTO010000410">
    <property type="protein sequence ID" value="CAA9273873.1"/>
    <property type="molecule type" value="Genomic_DNA"/>
</dbReference>
<accession>A0A6J4JDP0</accession>
<gene>
    <name evidence="9" type="ORF">AVDCRST_MAG63-3107</name>
</gene>
<evidence type="ECO:0000256" key="4">
    <source>
        <dbReference type="ARBA" id="ARBA00022729"/>
    </source>
</evidence>
<reference evidence="9" key="1">
    <citation type="submission" date="2020-02" db="EMBL/GenBank/DDBJ databases">
        <authorList>
            <person name="Meier V. D."/>
        </authorList>
    </citation>
    <scope>NUCLEOTIDE SEQUENCE</scope>
    <source>
        <strain evidence="9">AVDCRST_MAG63</strain>
    </source>
</reference>
<keyword evidence="5" id="KW-0574">Periplasm</keyword>
<dbReference type="PANTHER" id="PTHR30036:SF8">
    <property type="entry name" value="ABC-TYPE SUGAR TRANSPORT SYSTEM PERIPLASMIC COMPONENT-LIKE PROTEIN"/>
    <property type="match status" value="1"/>
</dbReference>
<evidence type="ECO:0000256" key="7">
    <source>
        <dbReference type="SAM" id="SignalP"/>
    </source>
</evidence>
<keyword evidence="4 7" id="KW-0732">Signal</keyword>
<organism evidence="9">
    <name type="scientific">uncultured Armatimonadetes bacterium</name>
    <dbReference type="NCBI Taxonomy" id="157466"/>
    <lineage>
        <taxon>Bacteria</taxon>
        <taxon>Bacillati</taxon>
        <taxon>Armatimonadota</taxon>
        <taxon>environmental samples</taxon>
    </lineage>
</organism>
<dbReference type="Gene3D" id="3.40.50.2300">
    <property type="match status" value="2"/>
</dbReference>